<accession>A0A1H2SPE2</accession>
<dbReference type="STRING" id="1007099.SAMN05216287_0714"/>
<dbReference type="RefSeq" id="WP_090224659.1">
    <property type="nucleotide sequence ID" value="NZ_FNNU01000001.1"/>
</dbReference>
<sequence length="113" mass="11434">MMKTLKVVAFASVASLSFNASATNFGGINLGRIDLGSKLIVSKSYSSPWASPVDSHLALKSLADLNALARLTLAAAYDKLKNAPSLPSHGNWNGHPGTTPGGCAPGGPVASAS</sequence>
<evidence type="ECO:0000313" key="4">
    <source>
        <dbReference type="Proteomes" id="UP000243778"/>
    </source>
</evidence>
<feature type="region of interest" description="Disordered" evidence="1">
    <location>
        <begin position="86"/>
        <end position="113"/>
    </location>
</feature>
<reference evidence="4" key="1">
    <citation type="submission" date="2016-10" db="EMBL/GenBank/DDBJ databases">
        <authorList>
            <person name="Varghese N."/>
            <person name="Submissions S."/>
        </authorList>
    </citation>
    <scope>NUCLEOTIDE SEQUENCE [LARGE SCALE GENOMIC DNA]</scope>
    <source>
        <strain evidence="4">NRRL B-59562</strain>
    </source>
</reference>
<evidence type="ECO:0000256" key="2">
    <source>
        <dbReference type="SAM" id="SignalP"/>
    </source>
</evidence>
<feature type="chain" id="PRO_5017415321" evidence="2">
    <location>
        <begin position="23"/>
        <end position="113"/>
    </location>
</feature>
<organism evidence="3 4">
    <name type="scientific">Pseudomonas kuykendallii</name>
    <dbReference type="NCBI Taxonomy" id="1007099"/>
    <lineage>
        <taxon>Bacteria</taxon>
        <taxon>Pseudomonadati</taxon>
        <taxon>Pseudomonadota</taxon>
        <taxon>Gammaproteobacteria</taxon>
        <taxon>Pseudomonadales</taxon>
        <taxon>Pseudomonadaceae</taxon>
        <taxon>Pseudomonas</taxon>
    </lineage>
</organism>
<keyword evidence="2" id="KW-0732">Signal</keyword>
<name>A0A1H2SPE2_9PSED</name>
<evidence type="ECO:0000256" key="1">
    <source>
        <dbReference type="SAM" id="MobiDB-lite"/>
    </source>
</evidence>
<protein>
    <submittedName>
        <fullName evidence="3">Uncharacterized protein</fullName>
    </submittedName>
</protein>
<gene>
    <name evidence="3" type="ORF">SAMN05216287_0714</name>
</gene>
<keyword evidence="4" id="KW-1185">Reference proteome</keyword>
<dbReference type="Proteomes" id="UP000243778">
    <property type="component" value="Unassembled WGS sequence"/>
</dbReference>
<evidence type="ECO:0000313" key="3">
    <source>
        <dbReference type="EMBL" id="SDW33387.1"/>
    </source>
</evidence>
<dbReference type="EMBL" id="FNNU01000001">
    <property type="protein sequence ID" value="SDW33387.1"/>
    <property type="molecule type" value="Genomic_DNA"/>
</dbReference>
<dbReference type="AlphaFoldDB" id="A0A1H2SPE2"/>
<proteinExistence type="predicted"/>
<feature type="signal peptide" evidence="2">
    <location>
        <begin position="1"/>
        <end position="22"/>
    </location>
</feature>